<protein>
    <recommendedName>
        <fullName evidence="3">Paraquat-inducible protein A</fullName>
    </recommendedName>
</protein>
<evidence type="ECO:0000256" key="1">
    <source>
        <dbReference type="SAM" id="Phobius"/>
    </source>
</evidence>
<feature type="transmembrane region" description="Helical" evidence="1">
    <location>
        <begin position="6"/>
        <end position="27"/>
    </location>
</feature>
<proteinExistence type="predicted"/>
<keyword evidence="1" id="KW-0812">Transmembrane</keyword>
<feature type="transmembrane region" description="Helical" evidence="1">
    <location>
        <begin position="307"/>
        <end position="334"/>
    </location>
</feature>
<name>A0A6S6TVY6_9BACT</name>
<keyword evidence="1" id="KW-1133">Transmembrane helix</keyword>
<feature type="transmembrane region" description="Helical" evidence="1">
    <location>
        <begin position="355"/>
        <end position="372"/>
    </location>
</feature>
<feature type="transmembrane region" description="Helical" evidence="1">
    <location>
        <begin position="214"/>
        <end position="232"/>
    </location>
</feature>
<dbReference type="EMBL" id="CACVAZ010000165">
    <property type="protein sequence ID" value="CAA6823555.1"/>
    <property type="molecule type" value="Genomic_DNA"/>
</dbReference>
<evidence type="ECO:0000313" key="2">
    <source>
        <dbReference type="EMBL" id="CAA6823555.1"/>
    </source>
</evidence>
<feature type="transmembrane region" description="Helical" evidence="1">
    <location>
        <begin position="238"/>
        <end position="257"/>
    </location>
</feature>
<organism evidence="2">
    <name type="scientific">uncultured Sulfurovum sp</name>
    <dbReference type="NCBI Taxonomy" id="269237"/>
    <lineage>
        <taxon>Bacteria</taxon>
        <taxon>Pseudomonadati</taxon>
        <taxon>Campylobacterota</taxon>
        <taxon>Epsilonproteobacteria</taxon>
        <taxon>Campylobacterales</taxon>
        <taxon>Sulfurovaceae</taxon>
        <taxon>Sulfurovum</taxon>
        <taxon>environmental samples</taxon>
    </lineage>
</organism>
<reference evidence="2" key="1">
    <citation type="submission" date="2020-01" db="EMBL/GenBank/DDBJ databases">
        <authorList>
            <person name="Meier V. D."/>
            <person name="Meier V D."/>
        </authorList>
    </citation>
    <scope>NUCLEOTIDE SEQUENCE</scope>
    <source>
        <strain evidence="2">HLG_WM_MAG_02</strain>
    </source>
</reference>
<feature type="transmembrane region" description="Helical" evidence="1">
    <location>
        <begin position="402"/>
        <end position="421"/>
    </location>
</feature>
<dbReference type="AlphaFoldDB" id="A0A6S6TVY6"/>
<dbReference type="Pfam" id="PF04403">
    <property type="entry name" value="PqiA"/>
    <property type="match status" value="1"/>
</dbReference>
<keyword evidence="1" id="KW-0472">Membrane</keyword>
<dbReference type="InterPro" id="IPR007498">
    <property type="entry name" value="PqiA-like"/>
</dbReference>
<sequence length="430" mass="48727">MKILKVLLAIISVLLLLLLMYFSMELIKTGKEAKSYKTDYAKLHSVEYGMFNSDLWTNKMTQVISNKIDNFDLNINNRDEIEGYVSTIIDTLIVETERIVKERNKGENGFFDNIMGSTKQMITDSIIDFKALRQRVPQFTSAVMLEIERPENQARAKKVLSEKLKEFMKKKFQATTDMTGYNALLYKYNASNLKACTLILDTHIQSNTQTMNSATINILLLAFTILILVVLQGTLNSVGLFTLAGTTLNLLFAGVMLPMLDIEAKITKLYFIVFEQPIIFENQILFFQSKSIYDLFRLLLESGEAKMILVGVLLVTFSIIFPLLKLIATTIYFYAKGILQNNIIIRFFALQSTKWSMADVMVVSIFMAYLGLDGVVGSELNKLQTQGTPINIITFNGTHLEVGFYLFLGFVLTSFVLSILVKNSKESRNS</sequence>
<accession>A0A6S6TVY6</accession>
<evidence type="ECO:0008006" key="3">
    <source>
        <dbReference type="Google" id="ProtNLM"/>
    </source>
</evidence>
<gene>
    <name evidence="2" type="ORF">HELGO_WM22114</name>
</gene>